<dbReference type="EMBL" id="SZYD01000005">
    <property type="protein sequence ID" value="KAD6119268.1"/>
    <property type="molecule type" value="Genomic_DNA"/>
</dbReference>
<dbReference type="GO" id="GO:0016102">
    <property type="term" value="P:diterpenoid biosynthetic process"/>
    <property type="evidence" value="ECO:0007669"/>
    <property type="project" value="InterPro"/>
</dbReference>
<dbReference type="OrthoDB" id="1877784at2759"/>
<feature type="domain" description="Terpene synthase N-terminal" evidence="5">
    <location>
        <begin position="5"/>
        <end position="91"/>
    </location>
</feature>
<dbReference type="SUPFAM" id="SSF48576">
    <property type="entry name" value="Terpenoid synthases"/>
    <property type="match status" value="1"/>
</dbReference>
<dbReference type="InterPro" id="IPR036965">
    <property type="entry name" value="Terpene_synth_N_sf"/>
</dbReference>
<organism evidence="7 8">
    <name type="scientific">Mikania micrantha</name>
    <name type="common">bitter vine</name>
    <dbReference type="NCBI Taxonomy" id="192012"/>
    <lineage>
        <taxon>Eukaryota</taxon>
        <taxon>Viridiplantae</taxon>
        <taxon>Streptophyta</taxon>
        <taxon>Embryophyta</taxon>
        <taxon>Tracheophyta</taxon>
        <taxon>Spermatophyta</taxon>
        <taxon>Magnoliopsida</taxon>
        <taxon>eudicotyledons</taxon>
        <taxon>Gunneridae</taxon>
        <taxon>Pentapetalae</taxon>
        <taxon>asterids</taxon>
        <taxon>campanulids</taxon>
        <taxon>Asterales</taxon>
        <taxon>Asteraceae</taxon>
        <taxon>Asteroideae</taxon>
        <taxon>Heliantheae alliance</taxon>
        <taxon>Eupatorieae</taxon>
        <taxon>Mikania</taxon>
    </lineage>
</organism>
<dbReference type="PANTHER" id="PTHR31225:SF196">
    <property type="entry name" value="TERPENOID CYCLASES_PROTEIN PRENYLTRANSFERASE ALPHA-ALPHA TOROID-RELATED"/>
    <property type="match status" value="1"/>
</dbReference>
<dbReference type="SUPFAM" id="SSF48239">
    <property type="entry name" value="Terpenoid cyclases/Protein prenyltransferases"/>
    <property type="match status" value="1"/>
</dbReference>
<dbReference type="CDD" id="cd00684">
    <property type="entry name" value="Terpene_cyclase_plant_C1"/>
    <property type="match status" value="1"/>
</dbReference>
<dbReference type="GO" id="GO:0046246">
    <property type="term" value="P:terpene biosynthetic process"/>
    <property type="evidence" value="ECO:0007669"/>
    <property type="project" value="UniProtKB-ARBA"/>
</dbReference>
<feature type="domain" description="Terpene synthase metal-binding" evidence="6">
    <location>
        <begin position="199"/>
        <end position="438"/>
    </location>
</feature>
<dbReference type="InterPro" id="IPR001906">
    <property type="entry name" value="Terpene_synth_N"/>
</dbReference>
<reference evidence="7 8" key="1">
    <citation type="submission" date="2019-05" db="EMBL/GenBank/DDBJ databases">
        <title>Mikania micrantha, genome provides insights into the molecular mechanism of rapid growth.</title>
        <authorList>
            <person name="Liu B."/>
        </authorList>
    </citation>
    <scope>NUCLEOTIDE SEQUENCE [LARGE SCALE GENOMIC DNA]</scope>
    <source>
        <strain evidence="7">NLD-2019</strain>
        <tissue evidence="7">Leaf</tissue>
    </source>
</reference>
<dbReference type="SFLD" id="SFLDS00005">
    <property type="entry name" value="Isoprenoid_Synthase_Type_I"/>
    <property type="match status" value="1"/>
</dbReference>
<dbReference type="FunFam" id="1.10.600.10:FF:000007">
    <property type="entry name" value="Isoprene synthase, chloroplastic"/>
    <property type="match status" value="1"/>
</dbReference>
<sequence length="496" mass="57813">MQEEAGVEDTINILKEEVRTELLAALNDPAQHTNLLKLIDSIQRLGIAYYFENDIEQALQHIYDAYGDDWTGRNTPLWFRILRQQGFYVSTAMLELYEATYLRVQDEAILDNALVFTKTHLNNIANDPLCDGGLSKQIKEALERPIRKRLPRLDALRYIPIYQQDVSHNKSLLRLAKLGFNHLQSLHKKELSQLSKWWKDFDVPNNLHFMRDRLVEDYFWALGVYFEPHYSRARVFLTKVIALLTILDDTYDAYGTYEELVIFSDAVQRWSIASMDELPNYMKLIYKSCLEVSEEMEEIMAKEGKAHHVNYAKEAMKEMARNLMIEAKWRHEGYIPTVEDHKTVSIMSCGYKTLTVASFVGMGDIITDKSFEWVLGNPPLVIASSQICRLMDDIVSHEEEQKRNHVASIIEAYMKQHDVKEEFVYDVFNQQVEEAWKTMNQESFKCKDLVPMPVKMRVINLARVMDTLYKYDDTFTRVGKELIGNIESLFVHAMSL</sequence>
<evidence type="ECO:0000259" key="5">
    <source>
        <dbReference type="Pfam" id="PF01397"/>
    </source>
</evidence>
<dbReference type="AlphaFoldDB" id="A0A5N6PBW3"/>
<keyword evidence="2" id="KW-0479">Metal-binding</keyword>
<evidence type="ECO:0000256" key="2">
    <source>
        <dbReference type="ARBA" id="ARBA00022723"/>
    </source>
</evidence>
<dbReference type="InterPro" id="IPR008949">
    <property type="entry name" value="Isoprenoid_synthase_dom_sf"/>
</dbReference>
<dbReference type="GO" id="GO:0010333">
    <property type="term" value="F:terpene synthase activity"/>
    <property type="evidence" value="ECO:0007669"/>
    <property type="project" value="InterPro"/>
</dbReference>
<dbReference type="Proteomes" id="UP000326396">
    <property type="component" value="Linkage Group LG13"/>
</dbReference>
<proteinExistence type="predicted"/>
<name>A0A5N6PBW3_9ASTR</name>
<evidence type="ECO:0000259" key="6">
    <source>
        <dbReference type="Pfam" id="PF03936"/>
    </source>
</evidence>
<keyword evidence="4" id="KW-0456">Lyase</keyword>
<keyword evidence="8" id="KW-1185">Reference proteome</keyword>
<dbReference type="Pfam" id="PF01397">
    <property type="entry name" value="Terpene_synth"/>
    <property type="match status" value="1"/>
</dbReference>
<comment type="cofactor">
    <cofactor evidence="1">
        <name>Mg(2+)</name>
        <dbReference type="ChEBI" id="CHEBI:18420"/>
    </cofactor>
</comment>
<evidence type="ECO:0000256" key="4">
    <source>
        <dbReference type="ARBA" id="ARBA00023239"/>
    </source>
</evidence>
<gene>
    <name evidence="7" type="ORF">E3N88_10539</name>
</gene>
<dbReference type="InterPro" id="IPR050148">
    <property type="entry name" value="Terpene_synthase-like"/>
</dbReference>
<dbReference type="InterPro" id="IPR005630">
    <property type="entry name" value="Terpene_synthase_metal-bd"/>
</dbReference>
<accession>A0A5N6PBW3</accession>
<evidence type="ECO:0000256" key="1">
    <source>
        <dbReference type="ARBA" id="ARBA00001946"/>
    </source>
</evidence>
<keyword evidence="3" id="KW-0460">Magnesium</keyword>
<dbReference type="GO" id="GO:0000287">
    <property type="term" value="F:magnesium ion binding"/>
    <property type="evidence" value="ECO:0007669"/>
    <property type="project" value="InterPro"/>
</dbReference>
<dbReference type="SFLD" id="SFLDG01019">
    <property type="entry name" value="Terpene_Cyclase_Like_1_C_Termi"/>
    <property type="match status" value="1"/>
</dbReference>
<evidence type="ECO:0000313" key="8">
    <source>
        <dbReference type="Proteomes" id="UP000326396"/>
    </source>
</evidence>
<evidence type="ECO:0000256" key="3">
    <source>
        <dbReference type="ARBA" id="ARBA00022842"/>
    </source>
</evidence>
<dbReference type="Pfam" id="PF03936">
    <property type="entry name" value="Terpene_synth_C"/>
    <property type="match status" value="1"/>
</dbReference>
<protein>
    <submittedName>
        <fullName evidence="7">Uncharacterized protein</fullName>
    </submittedName>
</protein>
<dbReference type="Gene3D" id="1.50.10.130">
    <property type="entry name" value="Terpene synthase, N-terminal domain"/>
    <property type="match status" value="2"/>
</dbReference>
<dbReference type="Gene3D" id="1.10.600.10">
    <property type="entry name" value="Farnesyl Diphosphate Synthase"/>
    <property type="match status" value="2"/>
</dbReference>
<dbReference type="InterPro" id="IPR044814">
    <property type="entry name" value="Terpene_cyclase_plant_C1"/>
</dbReference>
<evidence type="ECO:0000313" key="7">
    <source>
        <dbReference type="EMBL" id="KAD6119268.1"/>
    </source>
</evidence>
<comment type="caution">
    <text evidence="7">The sequence shown here is derived from an EMBL/GenBank/DDBJ whole genome shotgun (WGS) entry which is preliminary data.</text>
</comment>
<dbReference type="PANTHER" id="PTHR31225">
    <property type="entry name" value="OS04G0344100 PROTEIN-RELATED"/>
    <property type="match status" value="1"/>
</dbReference>
<dbReference type="InterPro" id="IPR034741">
    <property type="entry name" value="Terpene_cyclase-like_1_C"/>
</dbReference>
<dbReference type="InterPro" id="IPR008930">
    <property type="entry name" value="Terpenoid_cyclase/PrenylTrfase"/>
</dbReference>